<dbReference type="Gramene" id="TraesWEE_scaffold_071509_01G000100.1">
    <property type="protein sequence ID" value="TraesWEE_scaffold_071509_01G000100.1"/>
    <property type="gene ID" value="TraesWEE_scaffold_071509_01G000100"/>
</dbReference>
<name>A0A3B6GLT8_WHEAT</name>
<dbReference type="Gramene" id="TraesROB_scaffold_159447_01G000300.1">
    <property type="protein sequence ID" value="TraesROB_scaffold_159447_01G000300.1"/>
    <property type="gene ID" value="TraesROB_scaffold_159447_01G000300"/>
</dbReference>
<reference evidence="1" key="2">
    <citation type="submission" date="2018-10" db="UniProtKB">
        <authorList>
            <consortium name="EnsemblPlants"/>
        </authorList>
    </citation>
    <scope>IDENTIFICATION</scope>
</reference>
<protein>
    <submittedName>
        <fullName evidence="1">Uncharacterized protein</fullName>
    </submittedName>
</protein>
<dbReference type="EnsemblPlants" id="TraesCS3D02G090100.1">
    <property type="protein sequence ID" value="TraesCS3D02G090100.1.cds1"/>
    <property type="gene ID" value="TraesCS3D02G090100"/>
</dbReference>
<sequence>MQQQPRWKIAKEQKLWSPTHQVSKSQGATLTCMGNSRFFLVDCVVADGFEFQDAFDDPHGFVLNMTTFRLKYNHEGKLRIVDRNTTSCRISRQLSSFAPVAFWM</sequence>
<organism evidence="1">
    <name type="scientific">Triticum aestivum</name>
    <name type="common">Wheat</name>
    <dbReference type="NCBI Taxonomy" id="4565"/>
    <lineage>
        <taxon>Eukaryota</taxon>
        <taxon>Viridiplantae</taxon>
        <taxon>Streptophyta</taxon>
        <taxon>Embryophyta</taxon>
        <taxon>Tracheophyta</taxon>
        <taxon>Spermatophyta</taxon>
        <taxon>Magnoliopsida</taxon>
        <taxon>Liliopsida</taxon>
        <taxon>Poales</taxon>
        <taxon>Poaceae</taxon>
        <taxon>BOP clade</taxon>
        <taxon>Pooideae</taxon>
        <taxon>Triticodae</taxon>
        <taxon>Triticeae</taxon>
        <taxon>Triticinae</taxon>
        <taxon>Triticum</taxon>
    </lineage>
</organism>
<evidence type="ECO:0000313" key="2">
    <source>
        <dbReference type="Proteomes" id="UP000019116"/>
    </source>
</evidence>
<proteinExistence type="predicted"/>
<dbReference type="Gramene" id="TraesCAD_scaffold_042453_01G000300.1">
    <property type="protein sequence ID" value="TraesCAD_scaffold_042453_01G000300.1"/>
    <property type="gene ID" value="TraesCAD_scaffold_042453_01G000300"/>
</dbReference>
<dbReference type="Gramene" id="TraesCLE_scaffold_091159_01G000200.1">
    <property type="protein sequence ID" value="TraesCLE_scaffold_091159_01G000200.1"/>
    <property type="gene ID" value="TraesCLE_scaffold_091159_01G000200"/>
</dbReference>
<dbReference type="Gramene" id="TraesRN3D0100192300.1">
    <property type="protein sequence ID" value="TraesRN3D0100192300.1"/>
    <property type="gene ID" value="TraesRN3D0100192300"/>
</dbReference>
<evidence type="ECO:0000313" key="1">
    <source>
        <dbReference type="EnsemblPlants" id="TraesCS3D02G090100.1.cds1"/>
    </source>
</evidence>
<accession>A0A3B6GLT8</accession>
<dbReference type="Gramene" id="TraesCS3D02G090100.1">
    <property type="protein sequence ID" value="TraesCS3D02G090100.1.cds1"/>
    <property type="gene ID" value="TraesCS3D02G090100"/>
</dbReference>
<reference evidence="1" key="1">
    <citation type="submission" date="2018-08" db="EMBL/GenBank/DDBJ databases">
        <authorList>
            <person name="Rossello M."/>
        </authorList>
    </citation>
    <scope>NUCLEOTIDE SEQUENCE [LARGE SCALE GENOMIC DNA]</scope>
    <source>
        <strain evidence="1">cv. Chinese Spring</strain>
    </source>
</reference>
<dbReference type="InterPro" id="IPR012871">
    <property type="entry name" value="DUF1668_ORYSA"/>
</dbReference>
<dbReference type="Gramene" id="TraesCS3D03G0178700.1">
    <property type="protein sequence ID" value="TraesCS3D03G0178700.1.CDS1"/>
    <property type="gene ID" value="TraesCS3D03G0178700"/>
</dbReference>
<dbReference type="Proteomes" id="UP000019116">
    <property type="component" value="Chromosome 3D"/>
</dbReference>
<dbReference type="Pfam" id="PF07893">
    <property type="entry name" value="DUF1668"/>
    <property type="match status" value="1"/>
</dbReference>
<dbReference type="AlphaFoldDB" id="A0A3B6GLT8"/>
<keyword evidence="2" id="KW-1185">Reference proteome</keyword>